<dbReference type="NCBIfam" id="TIGR01574">
    <property type="entry name" value="miaB-methiolase"/>
    <property type="match status" value="1"/>
</dbReference>
<name>A0A512HDV4_9HYPH</name>
<evidence type="ECO:0000256" key="13">
    <source>
        <dbReference type="ARBA" id="ARBA00081141"/>
    </source>
</evidence>
<dbReference type="GO" id="GO:0046872">
    <property type="term" value="F:metal ion binding"/>
    <property type="evidence" value="ECO:0007669"/>
    <property type="project" value="UniProtKB-KW"/>
</dbReference>
<dbReference type="InterPro" id="IPR005839">
    <property type="entry name" value="Methylthiotransferase"/>
</dbReference>
<feature type="domain" description="Radical SAM core" evidence="17">
    <location>
        <begin position="168"/>
        <end position="400"/>
    </location>
</feature>
<dbReference type="GO" id="GO:0051539">
    <property type="term" value="F:4 iron, 4 sulfur cluster binding"/>
    <property type="evidence" value="ECO:0007669"/>
    <property type="project" value="UniProtKB-UniRule"/>
</dbReference>
<dbReference type="InterPro" id="IPR038135">
    <property type="entry name" value="Methylthiotransferase_N_sf"/>
</dbReference>
<dbReference type="PROSITE" id="PS50926">
    <property type="entry name" value="TRAM"/>
    <property type="match status" value="1"/>
</dbReference>
<dbReference type="SUPFAM" id="SSF102114">
    <property type="entry name" value="Radical SAM enzymes"/>
    <property type="match status" value="1"/>
</dbReference>
<comment type="subcellular location">
    <subcellularLocation>
        <location evidence="14">Cytoplasm</location>
    </subcellularLocation>
</comment>
<dbReference type="Pfam" id="PF00919">
    <property type="entry name" value="UPF0004"/>
    <property type="match status" value="1"/>
</dbReference>
<dbReference type="Gene3D" id="3.80.30.20">
    <property type="entry name" value="tm_1862 like domain"/>
    <property type="match status" value="1"/>
</dbReference>
<evidence type="ECO:0000256" key="8">
    <source>
        <dbReference type="ARBA" id="ARBA00023004"/>
    </source>
</evidence>
<comment type="function">
    <text evidence="1 14">Catalyzes the methylthiolation of N6-(dimethylallyl)adenosine (i(6)A), leading to the formation of 2-methylthio-N6-(dimethylallyl)adenosine (ms(2)i(6)A) at position 37 in tRNAs that read codons beginning with uridine.</text>
</comment>
<dbReference type="FunFam" id="3.40.50.12160:FF:000003">
    <property type="entry name" value="CDK5 regulatory subunit-associated protein 1"/>
    <property type="match status" value="1"/>
</dbReference>
<keyword evidence="6 14" id="KW-0819">tRNA processing</keyword>
<dbReference type="SFLD" id="SFLDS00029">
    <property type="entry name" value="Radical_SAM"/>
    <property type="match status" value="1"/>
</dbReference>
<dbReference type="HAMAP" id="MF_01864">
    <property type="entry name" value="tRNA_metthiotr_MiaB"/>
    <property type="match status" value="1"/>
</dbReference>
<dbReference type="InterPro" id="IPR023404">
    <property type="entry name" value="rSAM_horseshoe"/>
</dbReference>
<dbReference type="PROSITE" id="PS51918">
    <property type="entry name" value="RADICAL_SAM"/>
    <property type="match status" value="1"/>
</dbReference>
<keyword evidence="3 14" id="KW-0963">Cytoplasm</keyword>
<dbReference type="InterPro" id="IPR020612">
    <property type="entry name" value="Methylthiotransferase_CS"/>
</dbReference>
<feature type="domain" description="MTTase N-terminal" evidence="16">
    <location>
        <begin position="21"/>
        <end position="141"/>
    </location>
</feature>
<evidence type="ECO:0000256" key="9">
    <source>
        <dbReference type="ARBA" id="ARBA00023014"/>
    </source>
</evidence>
<feature type="binding site" evidence="14">
    <location>
        <position position="66"/>
    </location>
    <ligand>
        <name>[4Fe-4S] cluster</name>
        <dbReference type="ChEBI" id="CHEBI:49883"/>
        <label>1</label>
    </ligand>
</feature>
<dbReference type="OrthoDB" id="9805215at2"/>
<organism evidence="18 19">
    <name type="scientific">Ciceribacter naphthalenivorans</name>
    <dbReference type="NCBI Taxonomy" id="1118451"/>
    <lineage>
        <taxon>Bacteria</taxon>
        <taxon>Pseudomonadati</taxon>
        <taxon>Pseudomonadota</taxon>
        <taxon>Alphaproteobacteria</taxon>
        <taxon>Hyphomicrobiales</taxon>
        <taxon>Rhizobiaceae</taxon>
        <taxon>Ciceribacter</taxon>
    </lineage>
</organism>
<dbReference type="InterPro" id="IPR013848">
    <property type="entry name" value="Methylthiotransferase_N"/>
</dbReference>
<proteinExistence type="inferred from homology"/>
<comment type="cofactor">
    <cofactor evidence="14">
        <name>[4Fe-4S] cluster</name>
        <dbReference type="ChEBI" id="CHEBI:49883"/>
    </cofactor>
    <text evidence="14">Binds 2 [4Fe-4S] clusters. One cluster is coordinated with 3 cysteines and an exchangeable S-adenosyl-L-methionine.</text>
</comment>
<evidence type="ECO:0000259" key="16">
    <source>
        <dbReference type="PROSITE" id="PS51449"/>
    </source>
</evidence>
<evidence type="ECO:0000256" key="14">
    <source>
        <dbReference type="HAMAP-Rule" id="MF_01864"/>
    </source>
</evidence>
<keyword evidence="8 14" id="KW-0408">Iron</keyword>
<keyword evidence="5 14" id="KW-0949">S-adenosyl-L-methionine</keyword>
<dbReference type="PROSITE" id="PS51449">
    <property type="entry name" value="MTTASE_N"/>
    <property type="match status" value="1"/>
</dbReference>
<evidence type="ECO:0000259" key="17">
    <source>
        <dbReference type="PROSITE" id="PS51918"/>
    </source>
</evidence>
<evidence type="ECO:0000259" key="15">
    <source>
        <dbReference type="PROSITE" id="PS50926"/>
    </source>
</evidence>
<dbReference type="CDD" id="cd01335">
    <property type="entry name" value="Radical_SAM"/>
    <property type="match status" value="1"/>
</dbReference>
<feature type="binding site" evidence="14">
    <location>
        <position position="189"/>
    </location>
    <ligand>
        <name>[4Fe-4S] cluster</name>
        <dbReference type="ChEBI" id="CHEBI:49883"/>
        <label>2</label>
        <note>4Fe-4S-S-AdoMet</note>
    </ligand>
</feature>
<dbReference type="Pfam" id="PF01938">
    <property type="entry name" value="TRAM"/>
    <property type="match status" value="1"/>
</dbReference>
<dbReference type="SFLD" id="SFLDG01061">
    <property type="entry name" value="methylthiotransferase"/>
    <property type="match status" value="1"/>
</dbReference>
<sequence>MTQDTAPLAATDLPEGAAAQRKVFIKTYGCQMNVYDSGRMSDALAADGYVTTEDMDDADLVLLNTCHIREKAAEKVYSALGRLRETKKARAAEGREFMIGVAGCVAQAEGDEIARREPAVDVVIGPQTYHRLPQALRRARTGERVVDTEYALEDKFEHLPDPTKVKGRVRSVTAFLTVQEGCDKFCTFCVVPYTRGSEVSRPLAQIVSEAEKLVADGVREITLLGQNVNAWHGVDGTGQAIGLGELLYRLAEIRGLARLRYTTSHPRDMDDRLIEAHRDLKMLMPYLHLPVQAGSDRILKAMNRRHKASEYIALVERIRAARPDIALSGDFIVGFPGETEADFQATMDLVATVGYAQAYSFKYSTRPGTPGADLPGHVAEEVKVERLARLQELLLKQQQNFSRSLIGREIDLLLEKPGRMPGQLIGRSPWLQSVNVDANDSKIGDIINVRITAAGPNSLFAEVAEG</sequence>
<dbReference type="FunFam" id="3.80.30.20:FF:000001">
    <property type="entry name" value="tRNA-2-methylthio-N(6)-dimethylallyladenosine synthase 2"/>
    <property type="match status" value="1"/>
</dbReference>
<reference evidence="18 19" key="1">
    <citation type="submission" date="2019-07" db="EMBL/GenBank/DDBJ databases">
        <title>Whole genome shotgun sequence of Rhizobium naphthalenivorans NBRC 107585.</title>
        <authorList>
            <person name="Hosoyama A."/>
            <person name="Uohara A."/>
            <person name="Ohji S."/>
            <person name="Ichikawa N."/>
        </authorList>
    </citation>
    <scope>NUCLEOTIDE SEQUENCE [LARGE SCALE GENOMIC DNA]</scope>
    <source>
        <strain evidence="18 19">NBRC 107585</strain>
    </source>
</reference>
<dbReference type="Proteomes" id="UP000321717">
    <property type="component" value="Unassembled WGS sequence"/>
</dbReference>
<dbReference type="PANTHER" id="PTHR43020">
    <property type="entry name" value="CDK5 REGULATORY SUBUNIT-ASSOCIATED PROTEIN 1"/>
    <property type="match status" value="1"/>
</dbReference>
<dbReference type="GO" id="GO:0035597">
    <property type="term" value="F:tRNA-2-methylthio-N(6)-dimethylallyladenosine(37) synthase activity"/>
    <property type="evidence" value="ECO:0007669"/>
    <property type="project" value="UniProtKB-EC"/>
</dbReference>
<evidence type="ECO:0000256" key="4">
    <source>
        <dbReference type="ARBA" id="ARBA00022679"/>
    </source>
</evidence>
<evidence type="ECO:0000256" key="1">
    <source>
        <dbReference type="ARBA" id="ARBA00003234"/>
    </source>
</evidence>
<keyword evidence="9 14" id="KW-0411">Iron-sulfur</keyword>
<dbReference type="PROSITE" id="PS01278">
    <property type="entry name" value="MTTASE_RADICAL"/>
    <property type="match status" value="1"/>
</dbReference>
<dbReference type="InterPro" id="IPR002792">
    <property type="entry name" value="TRAM_dom"/>
</dbReference>
<comment type="similarity">
    <text evidence="14">Belongs to the methylthiotransferase family. MiaB subfamily.</text>
</comment>
<evidence type="ECO:0000313" key="18">
    <source>
        <dbReference type="EMBL" id="GEO83633.1"/>
    </source>
</evidence>
<keyword evidence="7 14" id="KW-0479">Metal-binding</keyword>
<keyword evidence="19" id="KW-1185">Reference proteome</keyword>
<dbReference type="Gene3D" id="3.40.50.12160">
    <property type="entry name" value="Methylthiotransferase, N-terminal domain"/>
    <property type="match status" value="1"/>
</dbReference>
<evidence type="ECO:0000256" key="6">
    <source>
        <dbReference type="ARBA" id="ARBA00022694"/>
    </source>
</evidence>
<feature type="binding site" evidence="14">
    <location>
        <position position="182"/>
    </location>
    <ligand>
        <name>[4Fe-4S] cluster</name>
        <dbReference type="ChEBI" id="CHEBI:49883"/>
        <label>2</label>
        <note>4Fe-4S-S-AdoMet</note>
    </ligand>
</feature>
<evidence type="ECO:0000256" key="3">
    <source>
        <dbReference type="ARBA" id="ARBA00022490"/>
    </source>
</evidence>
<keyword evidence="4 14" id="KW-0808">Transferase</keyword>
<dbReference type="SMART" id="SM00729">
    <property type="entry name" value="Elp3"/>
    <property type="match status" value="1"/>
</dbReference>
<evidence type="ECO:0000313" key="19">
    <source>
        <dbReference type="Proteomes" id="UP000321717"/>
    </source>
</evidence>
<dbReference type="EC" id="2.8.4.3" evidence="10 14"/>
<evidence type="ECO:0000256" key="5">
    <source>
        <dbReference type="ARBA" id="ARBA00022691"/>
    </source>
</evidence>
<comment type="catalytic activity">
    <reaction evidence="14">
        <text>N(6)-dimethylallyladenosine(37) in tRNA + (sulfur carrier)-SH + AH2 + 2 S-adenosyl-L-methionine = 2-methylsulfanyl-N(6)-dimethylallyladenosine(37) in tRNA + (sulfur carrier)-H + 5'-deoxyadenosine + L-methionine + A + S-adenosyl-L-homocysteine + 2 H(+)</text>
        <dbReference type="Rhea" id="RHEA:37067"/>
        <dbReference type="Rhea" id="RHEA-COMP:10375"/>
        <dbReference type="Rhea" id="RHEA-COMP:10376"/>
        <dbReference type="Rhea" id="RHEA-COMP:14737"/>
        <dbReference type="Rhea" id="RHEA-COMP:14739"/>
        <dbReference type="ChEBI" id="CHEBI:13193"/>
        <dbReference type="ChEBI" id="CHEBI:15378"/>
        <dbReference type="ChEBI" id="CHEBI:17319"/>
        <dbReference type="ChEBI" id="CHEBI:17499"/>
        <dbReference type="ChEBI" id="CHEBI:29917"/>
        <dbReference type="ChEBI" id="CHEBI:57844"/>
        <dbReference type="ChEBI" id="CHEBI:57856"/>
        <dbReference type="ChEBI" id="CHEBI:59789"/>
        <dbReference type="ChEBI" id="CHEBI:64428"/>
        <dbReference type="ChEBI" id="CHEBI:74415"/>
        <dbReference type="ChEBI" id="CHEBI:74417"/>
        <dbReference type="EC" id="2.8.4.3"/>
    </reaction>
</comment>
<dbReference type="InterPro" id="IPR006638">
    <property type="entry name" value="Elp3/MiaA/NifB-like_rSAM"/>
</dbReference>
<gene>
    <name evidence="14 18" type="primary">miaB</name>
    <name evidence="18" type="ORF">RNA01_05650</name>
</gene>
<dbReference type="InterPro" id="IPR007197">
    <property type="entry name" value="rSAM"/>
</dbReference>
<dbReference type="RefSeq" id="WP_147178438.1">
    <property type="nucleotide sequence ID" value="NZ_BJZP01000002.1"/>
</dbReference>
<feature type="domain" description="TRAM" evidence="15">
    <location>
        <begin position="403"/>
        <end position="465"/>
    </location>
</feature>
<comment type="subunit">
    <text evidence="14">Monomer.</text>
</comment>
<dbReference type="PANTHER" id="PTHR43020:SF2">
    <property type="entry name" value="MITOCHONDRIAL TRNA METHYLTHIOTRANSFERASE CDK5RAP1"/>
    <property type="match status" value="1"/>
</dbReference>
<dbReference type="GO" id="GO:0005829">
    <property type="term" value="C:cytosol"/>
    <property type="evidence" value="ECO:0007669"/>
    <property type="project" value="TreeGrafter"/>
</dbReference>
<dbReference type="AlphaFoldDB" id="A0A512HDV4"/>
<evidence type="ECO:0000256" key="12">
    <source>
        <dbReference type="ARBA" id="ARBA00080698"/>
    </source>
</evidence>
<dbReference type="SFLD" id="SFLDF00273">
    <property type="entry name" value="(dimethylallyl)adenosine_tRNA"/>
    <property type="match status" value="1"/>
</dbReference>
<dbReference type="InterPro" id="IPR006463">
    <property type="entry name" value="MiaB_methiolase"/>
</dbReference>
<protein>
    <recommendedName>
        <fullName evidence="11 14">tRNA-2-methylthio-N(6)-dimethylallyladenosine synthase</fullName>
        <ecNumber evidence="10 14">2.8.4.3</ecNumber>
    </recommendedName>
    <alternativeName>
        <fullName evidence="13 14">(Dimethylallyl)adenosine tRNA methylthiotransferase MiaB</fullName>
    </alternativeName>
    <alternativeName>
        <fullName evidence="12 14">tRNA-i(6)A37 methylthiotransferase</fullName>
    </alternativeName>
</protein>
<dbReference type="NCBIfam" id="TIGR00089">
    <property type="entry name" value="MiaB/RimO family radical SAM methylthiotransferase"/>
    <property type="match status" value="1"/>
</dbReference>
<feature type="binding site" evidence="14">
    <location>
        <position position="186"/>
    </location>
    <ligand>
        <name>[4Fe-4S] cluster</name>
        <dbReference type="ChEBI" id="CHEBI:49883"/>
        <label>2</label>
        <note>4Fe-4S-S-AdoMet</note>
    </ligand>
</feature>
<comment type="caution">
    <text evidence="18">The sequence shown here is derived from an EMBL/GenBank/DDBJ whole genome shotgun (WGS) entry which is preliminary data.</text>
</comment>
<evidence type="ECO:0000256" key="10">
    <source>
        <dbReference type="ARBA" id="ARBA00033765"/>
    </source>
</evidence>
<evidence type="ECO:0000256" key="7">
    <source>
        <dbReference type="ARBA" id="ARBA00022723"/>
    </source>
</evidence>
<feature type="binding site" evidence="14">
    <location>
        <position position="104"/>
    </location>
    <ligand>
        <name>[4Fe-4S] cluster</name>
        <dbReference type="ChEBI" id="CHEBI:49883"/>
        <label>1</label>
    </ligand>
</feature>
<dbReference type="Pfam" id="PF04055">
    <property type="entry name" value="Radical_SAM"/>
    <property type="match status" value="1"/>
</dbReference>
<evidence type="ECO:0000256" key="11">
    <source>
        <dbReference type="ARBA" id="ARBA00068570"/>
    </source>
</evidence>
<dbReference type="SFLD" id="SFLDG01082">
    <property type="entry name" value="B12-binding_domain_containing"/>
    <property type="match status" value="1"/>
</dbReference>
<dbReference type="InterPro" id="IPR058240">
    <property type="entry name" value="rSAM_sf"/>
</dbReference>
<evidence type="ECO:0000256" key="2">
    <source>
        <dbReference type="ARBA" id="ARBA00022485"/>
    </source>
</evidence>
<keyword evidence="2 14" id="KW-0004">4Fe-4S</keyword>
<accession>A0A512HDV4</accession>
<feature type="binding site" evidence="14">
    <location>
        <position position="30"/>
    </location>
    <ligand>
        <name>[4Fe-4S] cluster</name>
        <dbReference type="ChEBI" id="CHEBI:49883"/>
        <label>1</label>
    </ligand>
</feature>
<dbReference type="EMBL" id="BJZP01000002">
    <property type="protein sequence ID" value="GEO83633.1"/>
    <property type="molecule type" value="Genomic_DNA"/>
</dbReference>